<gene>
    <name evidence="2" type="ORF">A3A26_02855</name>
</gene>
<dbReference type="Proteomes" id="UP000177068">
    <property type="component" value="Unassembled WGS sequence"/>
</dbReference>
<protein>
    <recommendedName>
        <fullName evidence="4">Septum formation initiator</fullName>
    </recommendedName>
</protein>
<name>A0A1G2U6W5_9BACT</name>
<evidence type="ECO:0000313" key="3">
    <source>
        <dbReference type="Proteomes" id="UP000177068"/>
    </source>
</evidence>
<organism evidence="2 3">
    <name type="scientific">Candidatus Zambryskibacteria bacterium RIFCSPLOWO2_01_FULL_47_14</name>
    <dbReference type="NCBI Taxonomy" id="1802763"/>
    <lineage>
        <taxon>Bacteria</taxon>
        <taxon>Candidatus Zambryskiibacteriota</taxon>
    </lineage>
</organism>
<proteinExistence type="predicted"/>
<keyword evidence="1" id="KW-0812">Transmembrane</keyword>
<dbReference type="AlphaFoldDB" id="A0A1G2U6W5"/>
<dbReference type="EMBL" id="MHWG01000021">
    <property type="protein sequence ID" value="OHB05213.1"/>
    <property type="molecule type" value="Genomic_DNA"/>
</dbReference>
<comment type="caution">
    <text evidence="2">The sequence shown here is derived from an EMBL/GenBank/DDBJ whole genome shotgun (WGS) entry which is preliminary data.</text>
</comment>
<sequence>MRELERRQKVKQFFYSWPAIILMAVLTFFLAKGAAGVMLKERESAEMVGKLKAETAEVEVREAELKEGIARLNTEEGIVEEIRRKFSATREGESVAVIVDRHPGATSTEGMSRSWYRRLWSAIISLYDK</sequence>
<feature type="transmembrane region" description="Helical" evidence="1">
    <location>
        <begin position="12"/>
        <end position="31"/>
    </location>
</feature>
<accession>A0A1G2U6W5</accession>
<keyword evidence="1" id="KW-1133">Transmembrane helix</keyword>
<evidence type="ECO:0000313" key="2">
    <source>
        <dbReference type="EMBL" id="OHB05213.1"/>
    </source>
</evidence>
<reference evidence="2 3" key="1">
    <citation type="journal article" date="2016" name="Nat. Commun.">
        <title>Thousands of microbial genomes shed light on interconnected biogeochemical processes in an aquifer system.</title>
        <authorList>
            <person name="Anantharaman K."/>
            <person name="Brown C.T."/>
            <person name="Hug L.A."/>
            <person name="Sharon I."/>
            <person name="Castelle C.J."/>
            <person name="Probst A.J."/>
            <person name="Thomas B.C."/>
            <person name="Singh A."/>
            <person name="Wilkins M.J."/>
            <person name="Karaoz U."/>
            <person name="Brodie E.L."/>
            <person name="Williams K.H."/>
            <person name="Hubbard S.S."/>
            <person name="Banfield J.F."/>
        </authorList>
    </citation>
    <scope>NUCLEOTIDE SEQUENCE [LARGE SCALE GENOMIC DNA]</scope>
</reference>
<evidence type="ECO:0000256" key="1">
    <source>
        <dbReference type="SAM" id="Phobius"/>
    </source>
</evidence>
<evidence type="ECO:0008006" key="4">
    <source>
        <dbReference type="Google" id="ProtNLM"/>
    </source>
</evidence>
<keyword evidence="1" id="KW-0472">Membrane</keyword>